<dbReference type="Pfam" id="PF00498">
    <property type="entry name" value="FHA"/>
    <property type="match status" value="1"/>
</dbReference>
<protein>
    <recommendedName>
        <fullName evidence="2">FHA domain-containing protein</fullName>
    </recommendedName>
</protein>
<dbReference type="GO" id="GO:0045944">
    <property type="term" value="P:positive regulation of transcription by RNA polymerase II"/>
    <property type="evidence" value="ECO:0007669"/>
    <property type="project" value="TreeGrafter"/>
</dbReference>
<dbReference type="InterPro" id="IPR000253">
    <property type="entry name" value="FHA_dom"/>
</dbReference>
<keyword evidence="4" id="KW-1185">Reference proteome</keyword>
<comment type="caution">
    <text evidence="3">The sequence shown here is derived from an EMBL/GenBank/DDBJ whole genome shotgun (WGS) entry which is preliminary data.</text>
</comment>
<dbReference type="GO" id="GO:0031011">
    <property type="term" value="C:Ino80 complex"/>
    <property type="evidence" value="ECO:0007669"/>
    <property type="project" value="InterPro"/>
</dbReference>
<evidence type="ECO:0000256" key="1">
    <source>
        <dbReference type="SAM" id="MobiDB-lite"/>
    </source>
</evidence>
<dbReference type="PROSITE" id="PS50006">
    <property type="entry name" value="FHA_DOMAIN"/>
    <property type="match status" value="1"/>
</dbReference>
<dbReference type="SUPFAM" id="SSF49879">
    <property type="entry name" value="SMAD/FHA domain"/>
    <property type="match status" value="1"/>
</dbReference>
<dbReference type="PANTHER" id="PTHR13233:SF0">
    <property type="entry name" value="MICROSPHERULE PROTEIN 1"/>
    <property type="match status" value="1"/>
</dbReference>
<reference evidence="4" key="1">
    <citation type="journal article" date="2019" name="Gigascience">
        <title>De novo genome assembly of the endangered Acer yangbiense, a plant species with extremely small populations endemic to Yunnan Province, China.</title>
        <authorList>
            <person name="Yang J."/>
            <person name="Wariss H.M."/>
            <person name="Tao L."/>
            <person name="Zhang R."/>
            <person name="Yun Q."/>
            <person name="Hollingsworth P."/>
            <person name="Dao Z."/>
            <person name="Luo G."/>
            <person name="Guo H."/>
            <person name="Ma Y."/>
            <person name="Sun W."/>
        </authorList>
    </citation>
    <scope>NUCLEOTIDE SEQUENCE [LARGE SCALE GENOMIC DNA]</scope>
    <source>
        <strain evidence="4">cv. Malutang</strain>
    </source>
</reference>
<feature type="compositionally biased region" description="Acidic residues" evidence="1">
    <location>
        <begin position="708"/>
        <end position="730"/>
    </location>
</feature>
<dbReference type="EMBL" id="VAHF01000010">
    <property type="protein sequence ID" value="TXG52138.1"/>
    <property type="molecule type" value="Genomic_DNA"/>
</dbReference>
<dbReference type="GO" id="GO:0044545">
    <property type="term" value="C:NSL complex"/>
    <property type="evidence" value="ECO:0007669"/>
    <property type="project" value="TreeGrafter"/>
</dbReference>
<dbReference type="InterPro" id="IPR037912">
    <property type="entry name" value="MCRS1"/>
</dbReference>
<sequence length="911" mass="100335">MGALAPVSHWLPEDDLLLKNSIEVGCIRSIVAVSSVGKLYLGIKSSDRAVAGASLESLAKGAVQFSRKFSVQELQDRWHSLLYDPVISAEASFRMIEFERSASTLPSKFSRAGNSKENKRLSRKRKAESVRSCYYALRKRIHNEPFSSMDLSFLVAPDNGNFFENGDEPLSGDCILGDPMSNHFGLQESHLDIMHQSFPPILTDGGTSSGDGHMALGFHRGLDHPVEDGFTLQQDDIHNEIPHIFEENQSYTGNGCEVDDLGQPKQVPGMYETNHLEENPPSAYGQMDSCPGNVCPDFDGNQIFHSPIPECGASFPNLEYSSPLPEMPIWRTVEDIPSPSIQGDDSHREEDLHTGDAFALTDDADAKDTSTPGCDFVDVNSELKMQMPCDELKCRAVGAEGYLAELSNSLLNFNEEELMTLDDVEKEMIDKSFFDGLNLLLNSPNDVNQDHMPSPEPKTSVTPYYLANASGSCPVESVENVQMQSSASASDPQFPKLIDGVICCTLNMEDPDIPCNDGVFFPNKLQPLSVSAVAQREAGNSTCSSVKDFSGNKNLTDGSPVLLQREQENPAQSQVSSQMMGSQVIPEKGQFHPVGDRGVKFGLPNCDSPQLASRKPGIACGSSNLTNSMNICTDSHQPARLKEENNDVAPVKNIGHTLTDSFMDRPAFGSDSYKRNANGVKQECDDPATIQDCQALNAEFGSTNIPDLEPDINDPISEPEEPSIESDDDVPYYSDIEAMILDMDLDPDDQDIYEQEVSKYQHEDTRRAIVRLEQGAHCYMQRDIESHGAFAILYGRHSKHYIKKPEVLLGRSTVDAVVDIDLGREGRANKVSRRQAIINIDEGGCFHIKNLGKSSISVNNKEVPSGQSLSLTSSCLIELRGMPFMFEMNQTCVKRYLDGITSENQNQEHQI</sequence>
<dbReference type="GO" id="GO:0002151">
    <property type="term" value="F:G-quadruplex RNA binding"/>
    <property type="evidence" value="ECO:0007669"/>
    <property type="project" value="InterPro"/>
</dbReference>
<accession>A0A5C7H544</accession>
<dbReference type="PANTHER" id="PTHR13233">
    <property type="entry name" value="MICROSPHERULE PROTEIN 1"/>
    <property type="match status" value="1"/>
</dbReference>
<dbReference type="Proteomes" id="UP000323000">
    <property type="component" value="Chromosome 10"/>
</dbReference>
<dbReference type="AlphaFoldDB" id="A0A5C7H544"/>
<dbReference type="FunFam" id="2.60.200.20:FF:000052">
    <property type="entry name" value="Microspherule protein 1"/>
    <property type="match status" value="1"/>
</dbReference>
<dbReference type="OrthoDB" id="10262769at2759"/>
<organism evidence="3 4">
    <name type="scientific">Acer yangbiense</name>
    <dbReference type="NCBI Taxonomy" id="1000413"/>
    <lineage>
        <taxon>Eukaryota</taxon>
        <taxon>Viridiplantae</taxon>
        <taxon>Streptophyta</taxon>
        <taxon>Embryophyta</taxon>
        <taxon>Tracheophyta</taxon>
        <taxon>Spermatophyta</taxon>
        <taxon>Magnoliopsida</taxon>
        <taxon>eudicotyledons</taxon>
        <taxon>Gunneridae</taxon>
        <taxon>Pentapetalae</taxon>
        <taxon>rosids</taxon>
        <taxon>malvids</taxon>
        <taxon>Sapindales</taxon>
        <taxon>Sapindaceae</taxon>
        <taxon>Hippocastanoideae</taxon>
        <taxon>Acereae</taxon>
        <taxon>Acer</taxon>
    </lineage>
</organism>
<feature type="region of interest" description="Disordered" evidence="1">
    <location>
        <begin position="701"/>
        <end position="730"/>
    </location>
</feature>
<feature type="domain" description="FHA" evidence="2">
    <location>
        <begin position="807"/>
        <end position="863"/>
    </location>
</feature>
<name>A0A5C7H544_9ROSI</name>
<dbReference type="InterPro" id="IPR008984">
    <property type="entry name" value="SMAD_FHA_dom_sf"/>
</dbReference>
<evidence type="ECO:0000313" key="3">
    <source>
        <dbReference type="EMBL" id="TXG52138.1"/>
    </source>
</evidence>
<dbReference type="CDD" id="cd22687">
    <property type="entry name" value="FHA_MCRS1"/>
    <property type="match status" value="1"/>
</dbReference>
<evidence type="ECO:0000313" key="4">
    <source>
        <dbReference type="Proteomes" id="UP000323000"/>
    </source>
</evidence>
<gene>
    <name evidence="3" type="ORF">EZV62_021307</name>
</gene>
<dbReference type="Pfam" id="PF13325">
    <property type="entry name" value="MCRS_N"/>
    <property type="match status" value="1"/>
</dbReference>
<dbReference type="Gene3D" id="2.60.200.20">
    <property type="match status" value="1"/>
</dbReference>
<dbReference type="SMART" id="SM00240">
    <property type="entry name" value="FHA"/>
    <property type="match status" value="1"/>
</dbReference>
<dbReference type="GO" id="GO:0071339">
    <property type="term" value="C:MLL1 complex"/>
    <property type="evidence" value="ECO:0007669"/>
    <property type="project" value="InterPro"/>
</dbReference>
<proteinExistence type="predicted"/>
<evidence type="ECO:0000259" key="2">
    <source>
        <dbReference type="PROSITE" id="PS50006"/>
    </source>
</evidence>
<dbReference type="InterPro" id="IPR025999">
    <property type="entry name" value="MCRS_N"/>
</dbReference>